<feature type="binding site" evidence="10">
    <location>
        <position position="408"/>
    </location>
    <ligand>
        <name>substrate</name>
    </ligand>
</feature>
<feature type="transmembrane region" description="Helical" evidence="12">
    <location>
        <begin position="7"/>
        <end position="26"/>
    </location>
</feature>
<dbReference type="AlphaFoldDB" id="A0A9X6WIH9"/>
<keyword evidence="6 12" id="KW-1133">Transmembrane helix</keyword>
<evidence type="ECO:0000256" key="9">
    <source>
        <dbReference type="PIRSR" id="PIRSR005091-1"/>
    </source>
</evidence>
<dbReference type="InterPro" id="IPR012160">
    <property type="entry name" value="LtaS-like"/>
</dbReference>
<evidence type="ECO:0000313" key="15">
    <source>
        <dbReference type="Proteomes" id="UP000224003"/>
    </source>
</evidence>
<evidence type="ECO:0000259" key="13">
    <source>
        <dbReference type="Pfam" id="PF00884"/>
    </source>
</evidence>
<evidence type="ECO:0000256" key="1">
    <source>
        <dbReference type="ARBA" id="ARBA00004651"/>
    </source>
</evidence>
<evidence type="ECO:0000256" key="4">
    <source>
        <dbReference type="ARBA" id="ARBA00022475"/>
    </source>
</evidence>
<keyword evidence="4 8" id="KW-1003">Cell membrane</keyword>
<dbReference type="InterPro" id="IPR050448">
    <property type="entry name" value="OpgB/LTA_synthase_biosynth"/>
</dbReference>
<comment type="similarity">
    <text evidence="3 8">Belongs to the LTA synthase family.</text>
</comment>
<evidence type="ECO:0000256" key="3">
    <source>
        <dbReference type="ARBA" id="ARBA00009983"/>
    </source>
</evidence>
<evidence type="ECO:0000256" key="12">
    <source>
        <dbReference type="SAM" id="Phobius"/>
    </source>
</evidence>
<name>A0A9X6WIH9_BACTU</name>
<dbReference type="Proteomes" id="UP000224003">
    <property type="component" value="Unassembled WGS sequence"/>
</dbReference>
<dbReference type="RefSeq" id="WP_098517439.1">
    <property type="nucleotide sequence ID" value="NZ_NUVX01000067.1"/>
</dbReference>
<dbReference type="Pfam" id="PF00884">
    <property type="entry name" value="Sulfatase"/>
    <property type="match status" value="1"/>
</dbReference>
<dbReference type="GO" id="GO:0046872">
    <property type="term" value="F:metal ion binding"/>
    <property type="evidence" value="ECO:0007669"/>
    <property type="project" value="UniProtKB-KW"/>
</dbReference>
<gene>
    <name evidence="14" type="ORF">COJ15_29745</name>
</gene>
<dbReference type="Gene3D" id="3.40.720.10">
    <property type="entry name" value="Alkaline Phosphatase, subunit A"/>
    <property type="match status" value="1"/>
</dbReference>
<reference evidence="14 15" key="1">
    <citation type="submission" date="2017-09" db="EMBL/GenBank/DDBJ databases">
        <title>Large-scale bioinformatics analysis of Bacillus genomes uncovers conserved roles of natural products in bacterial physiology.</title>
        <authorList>
            <consortium name="Agbiome Team Llc"/>
            <person name="Bleich R.M."/>
            <person name="Grubbs K.J."/>
            <person name="Santa Maria K.C."/>
            <person name="Allen S.E."/>
            <person name="Farag S."/>
            <person name="Shank E.A."/>
            <person name="Bowers A."/>
        </authorList>
    </citation>
    <scope>NUCLEOTIDE SEQUENCE [LARGE SCALE GENOMIC DNA]</scope>
    <source>
        <strain evidence="14 15">AFS085496</strain>
    </source>
</reference>
<dbReference type="PANTHER" id="PTHR47371:SF3">
    <property type="entry name" value="PHOSPHOGLYCEROL TRANSFERASE I"/>
    <property type="match status" value="1"/>
</dbReference>
<evidence type="ECO:0000256" key="7">
    <source>
        <dbReference type="ARBA" id="ARBA00023136"/>
    </source>
</evidence>
<sequence length="618" mass="70678">MNRTKLFSVITSIFFVAIWISKQYWFLNQLNMKYSNNYHIFISLGSSILLFSVLFLIKNQKRVLGMLIMDFFYSAILFSDLVYYRYFGDFITIPVLSQSNQTLGIKDSILYLIQPSDLAAFISIPFWILCLIFNSRFKTEKTLNWKKRLSLTGFSFTVGAAMMWLPVHSYVQKNGSDIFEQSYSNAAVYRITGIVGFHGWDIKKYVEENYLNKKHISKEELQKIDNWFTKKQKNDSKDEYYGMAKGKNIIVFQFESLQSFVIGKTVNGQEITPNLNKLAKESFYFSNIFDQTGQGRTSDAEILVNASLHPLPTGSVHVRFPGNTFDSTANNLKEYGAYSFHGNTKSFWNRYLAHTSLGFDKFYSIEELNNDEVLGPFLSDGSLLKQTATILSKKEQPFYAFIVGVSSHHPFNFTNSKNSIEIGKLEGTELGDYLHAVNYVDAQIGQFIEQLKQSGLWDKSIFITYGDHNTTFIKKSPLVAEFLGMELNSPELSLEDIRIPLIFHVPGNKDAIKKVDTVGGLIDTAPTLFHLLGKEKPKYMFGENLLTTSKHYVVLRDGGFVSNDLYFNNRGGNEICYDLKTLKETTKSSCQKVLPSLLKRLDMSDKIIKNNLIEQLKK</sequence>
<dbReference type="CDD" id="cd16015">
    <property type="entry name" value="LTA_synthase"/>
    <property type="match status" value="1"/>
</dbReference>
<dbReference type="SUPFAM" id="SSF53649">
    <property type="entry name" value="Alkaline phosphatase-like"/>
    <property type="match status" value="1"/>
</dbReference>
<feature type="binding site" evidence="11">
    <location>
        <position position="468"/>
    </location>
    <ligand>
        <name>Mn(2+)</name>
        <dbReference type="ChEBI" id="CHEBI:29035"/>
    </ligand>
</feature>
<evidence type="ECO:0000313" key="14">
    <source>
        <dbReference type="EMBL" id="PFJ31886.1"/>
    </source>
</evidence>
<evidence type="ECO:0000256" key="2">
    <source>
        <dbReference type="ARBA" id="ARBA00004936"/>
    </source>
</evidence>
<protein>
    <recommendedName>
        <fullName evidence="13">Sulfatase N-terminal domain-containing protein</fullName>
    </recommendedName>
</protein>
<comment type="pathway">
    <text evidence="2">Cell wall biogenesis; lipoteichoic acid biosynthesis.</text>
</comment>
<organism evidence="14 15">
    <name type="scientific">Bacillus thuringiensis</name>
    <dbReference type="NCBI Taxonomy" id="1428"/>
    <lineage>
        <taxon>Bacteria</taxon>
        <taxon>Bacillati</taxon>
        <taxon>Bacillota</taxon>
        <taxon>Bacilli</taxon>
        <taxon>Bacillales</taxon>
        <taxon>Bacillaceae</taxon>
        <taxon>Bacillus</taxon>
        <taxon>Bacillus cereus group</taxon>
    </lineage>
</organism>
<comment type="caution">
    <text evidence="14">The sequence shown here is derived from an EMBL/GenBank/DDBJ whole genome shotgun (WGS) entry which is preliminary data.</text>
</comment>
<evidence type="ECO:0000256" key="10">
    <source>
        <dbReference type="PIRSR" id="PIRSR005091-2"/>
    </source>
</evidence>
<feature type="domain" description="Sulfatase N-terminal" evidence="13">
    <location>
        <begin position="247"/>
        <end position="533"/>
    </location>
</feature>
<evidence type="ECO:0000256" key="5">
    <source>
        <dbReference type="ARBA" id="ARBA00022692"/>
    </source>
</evidence>
<evidence type="ECO:0000256" key="8">
    <source>
        <dbReference type="PIRNR" id="PIRNR005091"/>
    </source>
</evidence>
<keyword evidence="10" id="KW-0464">Manganese</keyword>
<feature type="active site" evidence="9">
    <location>
        <position position="297"/>
    </location>
</feature>
<keyword evidence="7 8" id="KW-0472">Membrane</keyword>
<feature type="binding site" evidence="11">
    <location>
        <position position="255"/>
    </location>
    <ligand>
        <name>Mn(2+)</name>
        <dbReference type="ChEBI" id="CHEBI:29035"/>
    </ligand>
</feature>
<feature type="binding site" evidence="11">
    <location>
        <position position="297"/>
    </location>
    <ligand>
        <name>Mn(2+)</name>
        <dbReference type="ChEBI" id="CHEBI:29035"/>
    </ligand>
</feature>
<feature type="transmembrane region" description="Helical" evidence="12">
    <location>
        <begin position="149"/>
        <end position="167"/>
    </location>
</feature>
<keyword evidence="10" id="KW-0479">Metal-binding</keyword>
<evidence type="ECO:0000256" key="6">
    <source>
        <dbReference type="ARBA" id="ARBA00022989"/>
    </source>
</evidence>
<accession>A0A9X6WIH9</accession>
<dbReference type="InterPro" id="IPR000917">
    <property type="entry name" value="Sulfatase_N"/>
</dbReference>
<dbReference type="PANTHER" id="PTHR47371">
    <property type="entry name" value="LIPOTEICHOIC ACID SYNTHASE"/>
    <property type="match status" value="1"/>
</dbReference>
<feature type="transmembrane region" description="Helical" evidence="12">
    <location>
        <begin position="118"/>
        <end position="137"/>
    </location>
</feature>
<dbReference type="GO" id="GO:0005886">
    <property type="term" value="C:plasma membrane"/>
    <property type="evidence" value="ECO:0007669"/>
    <property type="project" value="UniProtKB-SubCell"/>
</dbReference>
<proteinExistence type="inferred from homology"/>
<feature type="binding site" evidence="11">
    <location>
        <position position="467"/>
    </location>
    <ligand>
        <name>Mn(2+)</name>
        <dbReference type="ChEBI" id="CHEBI:29035"/>
    </ligand>
</feature>
<dbReference type="Gene3D" id="3.30.1120.170">
    <property type="match status" value="1"/>
</dbReference>
<evidence type="ECO:0000256" key="11">
    <source>
        <dbReference type="PIRSR" id="PIRSR005091-3"/>
    </source>
</evidence>
<dbReference type="PIRSF" id="PIRSF005091">
    <property type="entry name" value="Mmb_sulf_HI1246"/>
    <property type="match status" value="1"/>
</dbReference>
<dbReference type="InterPro" id="IPR017850">
    <property type="entry name" value="Alkaline_phosphatase_core_sf"/>
</dbReference>
<keyword evidence="5 12" id="KW-0812">Transmembrane</keyword>
<feature type="transmembrane region" description="Helical" evidence="12">
    <location>
        <begin position="38"/>
        <end position="57"/>
    </location>
</feature>
<comment type="subcellular location">
    <subcellularLocation>
        <location evidence="1">Cell membrane</location>
        <topology evidence="1">Multi-pass membrane protein</topology>
    </subcellularLocation>
</comment>
<dbReference type="EMBL" id="NUVX01000067">
    <property type="protein sequence ID" value="PFJ31886.1"/>
    <property type="molecule type" value="Genomic_DNA"/>
</dbReference>
<feature type="transmembrane region" description="Helical" evidence="12">
    <location>
        <begin position="64"/>
        <end position="86"/>
    </location>
</feature>